<feature type="domain" description="PAS" evidence="9">
    <location>
        <begin position="235"/>
        <end position="276"/>
    </location>
</feature>
<evidence type="ECO:0000259" key="7">
    <source>
        <dbReference type="PROSITE" id="PS50109"/>
    </source>
</evidence>
<dbReference type="Gene3D" id="3.30.450.20">
    <property type="entry name" value="PAS domain"/>
    <property type="match status" value="2"/>
</dbReference>
<keyword evidence="4" id="KW-0808">Transferase</keyword>
<feature type="domain" description="PAC" evidence="10">
    <location>
        <begin position="311"/>
        <end position="363"/>
    </location>
</feature>
<dbReference type="InterPro" id="IPR003661">
    <property type="entry name" value="HisK_dim/P_dom"/>
</dbReference>
<dbReference type="SUPFAM" id="SSF55781">
    <property type="entry name" value="GAF domain-like"/>
    <property type="match status" value="1"/>
</dbReference>
<evidence type="ECO:0000313" key="12">
    <source>
        <dbReference type="Proteomes" id="UP000716322"/>
    </source>
</evidence>
<dbReference type="EMBL" id="JAAQOM010000021">
    <property type="protein sequence ID" value="NIA57267.1"/>
    <property type="molecule type" value="Genomic_DNA"/>
</dbReference>
<dbReference type="CDD" id="cd00082">
    <property type="entry name" value="HisKA"/>
    <property type="match status" value="1"/>
</dbReference>
<evidence type="ECO:0000259" key="10">
    <source>
        <dbReference type="PROSITE" id="PS50113"/>
    </source>
</evidence>
<feature type="domain" description="Response regulatory" evidence="8">
    <location>
        <begin position="738"/>
        <end position="854"/>
    </location>
</feature>
<dbReference type="SUPFAM" id="SSF47384">
    <property type="entry name" value="Homodimeric domain of signal transducing histidine kinase"/>
    <property type="match status" value="1"/>
</dbReference>
<evidence type="ECO:0000256" key="6">
    <source>
        <dbReference type="PROSITE-ProRule" id="PRU00169"/>
    </source>
</evidence>
<reference evidence="11 12" key="1">
    <citation type="submission" date="2020-03" db="EMBL/GenBank/DDBJ databases">
        <title>Genome sequence of strain Massilia sp. TW-1.</title>
        <authorList>
            <person name="Chaudhary D.K."/>
        </authorList>
    </citation>
    <scope>NUCLEOTIDE SEQUENCE [LARGE SCALE GENOMIC DNA]</scope>
    <source>
        <strain evidence="11 12">TW-1</strain>
    </source>
</reference>
<dbReference type="EC" id="2.7.13.3" evidence="2"/>
<dbReference type="Pfam" id="PF13185">
    <property type="entry name" value="GAF_2"/>
    <property type="match status" value="1"/>
</dbReference>
<evidence type="ECO:0000256" key="2">
    <source>
        <dbReference type="ARBA" id="ARBA00012438"/>
    </source>
</evidence>
<protein>
    <recommendedName>
        <fullName evidence="2">histidine kinase</fullName>
        <ecNumber evidence="2">2.7.13.3</ecNumber>
    </recommendedName>
</protein>
<dbReference type="InterPro" id="IPR001610">
    <property type="entry name" value="PAC"/>
</dbReference>
<evidence type="ECO:0000313" key="11">
    <source>
        <dbReference type="EMBL" id="NIA57267.1"/>
    </source>
</evidence>
<evidence type="ECO:0000259" key="9">
    <source>
        <dbReference type="PROSITE" id="PS50112"/>
    </source>
</evidence>
<dbReference type="InterPro" id="IPR036890">
    <property type="entry name" value="HATPase_C_sf"/>
</dbReference>
<dbReference type="InterPro" id="IPR000700">
    <property type="entry name" value="PAS-assoc_C"/>
</dbReference>
<feature type="modified residue" description="4-aspartylphosphate" evidence="6">
    <location>
        <position position="787"/>
    </location>
</feature>
<dbReference type="PROSITE" id="PS50113">
    <property type="entry name" value="PAC"/>
    <property type="match status" value="2"/>
</dbReference>
<feature type="domain" description="PAS" evidence="9">
    <location>
        <begin position="364"/>
        <end position="434"/>
    </location>
</feature>
<sequence>METQSSAAPSRIDDVLITEELERRPRRAPDHAAENRAMAALARQLATDPHGAPQKLAELVLDLCDADSAGISLLEEQDGERIFRWHAAAGLFADHLGGTIDYDRSPCGIVVERNQTMLMRYGERHFAAMVGFDPPMVENLLVPWTAEGRVVGTVWLISNRPDRQFDAEDARVLRNLADFAAAAYQAIVALEETAESRRELVQAAEERTRVLAGHNRMLEHEIAQRRQADDALRASEQRYRDLLGAIPAGVVACDAAGTVVFYNAYAAQLCGGPPGEAPSCWGPDACAPQGHRLANFTDPLHEVLAGGEPVVDRELAVERPGGSRIDVLLNITPLRDHAGVVTGAVNIVQDITARKRVETALRASELRFRTLADTVPVLIWQNDEQGRNVYVNQYYLDFTGLGLDDVMGVRWHDLVHPDDAPGYIADYMDAVRTRRPWRNLDRVRRRDGQWRWFDNYAQPLFGPDGTYEGHVGASLDITDAVLAEQALKETDRRKDEFLAVLAHELRNPLAPISNAVHLLRHPDGRRRADRLVEMLGRQVRQMIKLVDDLLEISRITRDKIELDPQPLLLADVVHAAVETSRPLIDQHHHHLDVRLPDEPLTVHADSVRLTQVLANLLNNAAKYTDHGGRIELDVRRAGPDVEIAVRDNGIGIPAGHLPEVFDMFTQAHRAAGRGQGGLGIGLAMVRSLVQMHGGTVEARSAGAGRGSEFLVRLPLAETRDADDDAGAAAGAAPLAGQRILVVDDNRDAADTLAMLLEADGAQARAVYDGQAALDALADLRPHTVLLDLGMPEMDGFEVARRIRADAAWAGVRIVALTGWGQESDRERTRGAGFDFHLTKPVDLGMLHAWLGVRRTEGGAHT</sequence>
<dbReference type="CDD" id="cd00075">
    <property type="entry name" value="HATPase"/>
    <property type="match status" value="1"/>
</dbReference>
<dbReference type="SMART" id="SM00387">
    <property type="entry name" value="HATPase_c"/>
    <property type="match status" value="1"/>
</dbReference>
<dbReference type="Pfam" id="PF00512">
    <property type="entry name" value="HisKA"/>
    <property type="match status" value="1"/>
</dbReference>
<dbReference type="PROSITE" id="PS50112">
    <property type="entry name" value="PAS"/>
    <property type="match status" value="2"/>
</dbReference>
<dbReference type="InterPro" id="IPR003018">
    <property type="entry name" value="GAF"/>
</dbReference>
<dbReference type="SMART" id="SM00065">
    <property type="entry name" value="GAF"/>
    <property type="match status" value="1"/>
</dbReference>
<evidence type="ECO:0000256" key="1">
    <source>
        <dbReference type="ARBA" id="ARBA00000085"/>
    </source>
</evidence>
<dbReference type="InterPro" id="IPR036097">
    <property type="entry name" value="HisK_dim/P_sf"/>
</dbReference>
<dbReference type="InterPro" id="IPR011006">
    <property type="entry name" value="CheY-like_superfamily"/>
</dbReference>
<accession>A0ABX0PJA3</accession>
<dbReference type="InterPro" id="IPR004358">
    <property type="entry name" value="Sig_transdc_His_kin-like_C"/>
</dbReference>
<evidence type="ECO:0000259" key="8">
    <source>
        <dbReference type="PROSITE" id="PS50110"/>
    </source>
</evidence>
<evidence type="ECO:0000256" key="5">
    <source>
        <dbReference type="ARBA" id="ARBA00022777"/>
    </source>
</evidence>
<dbReference type="InterPro" id="IPR000014">
    <property type="entry name" value="PAS"/>
</dbReference>
<evidence type="ECO:0000256" key="4">
    <source>
        <dbReference type="ARBA" id="ARBA00022679"/>
    </source>
</evidence>
<dbReference type="Pfam" id="PF08448">
    <property type="entry name" value="PAS_4"/>
    <property type="match status" value="2"/>
</dbReference>
<dbReference type="SMART" id="SM00091">
    <property type="entry name" value="PAS"/>
    <property type="match status" value="2"/>
</dbReference>
<dbReference type="PANTHER" id="PTHR43047">
    <property type="entry name" value="TWO-COMPONENT HISTIDINE PROTEIN KINASE"/>
    <property type="match status" value="1"/>
</dbReference>
<dbReference type="InterPro" id="IPR003594">
    <property type="entry name" value="HATPase_dom"/>
</dbReference>
<dbReference type="Proteomes" id="UP000716322">
    <property type="component" value="Unassembled WGS sequence"/>
</dbReference>
<dbReference type="InterPro" id="IPR035965">
    <property type="entry name" value="PAS-like_dom_sf"/>
</dbReference>
<comment type="caution">
    <text evidence="11">The sequence shown here is derived from an EMBL/GenBank/DDBJ whole genome shotgun (WGS) entry which is preliminary data.</text>
</comment>
<keyword evidence="3 6" id="KW-0597">Phosphoprotein</keyword>
<dbReference type="Pfam" id="PF02518">
    <property type="entry name" value="HATPase_c"/>
    <property type="match status" value="1"/>
</dbReference>
<feature type="domain" description="PAC" evidence="10">
    <location>
        <begin position="437"/>
        <end position="489"/>
    </location>
</feature>
<dbReference type="InterPro" id="IPR029016">
    <property type="entry name" value="GAF-like_dom_sf"/>
</dbReference>
<dbReference type="SUPFAM" id="SSF55874">
    <property type="entry name" value="ATPase domain of HSP90 chaperone/DNA topoisomerase II/histidine kinase"/>
    <property type="match status" value="1"/>
</dbReference>
<organism evidence="11 12">
    <name type="scientific">Telluria antibiotica</name>
    <dbReference type="NCBI Taxonomy" id="2717319"/>
    <lineage>
        <taxon>Bacteria</taxon>
        <taxon>Pseudomonadati</taxon>
        <taxon>Pseudomonadota</taxon>
        <taxon>Betaproteobacteria</taxon>
        <taxon>Burkholderiales</taxon>
        <taxon>Oxalobacteraceae</taxon>
        <taxon>Telluria group</taxon>
        <taxon>Telluria</taxon>
    </lineage>
</organism>
<dbReference type="PROSITE" id="PS50109">
    <property type="entry name" value="HIS_KIN"/>
    <property type="match status" value="1"/>
</dbReference>
<evidence type="ECO:0000256" key="3">
    <source>
        <dbReference type="ARBA" id="ARBA00022553"/>
    </source>
</evidence>
<dbReference type="PRINTS" id="PR00344">
    <property type="entry name" value="BCTRLSENSOR"/>
</dbReference>
<dbReference type="SUPFAM" id="SSF52172">
    <property type="entry name" value="CheY-like"/>
    <property type="match status" value="1"/>
</dbReference>
<keyword evidence="12" id="KW-1185">Reference proteome</keyword>
<dbReference type="Gene3D" id="3.40.50.2300">
    <property type="match status" value="1"/>
</dbReference>
<dbReference type="Gene3D" id="3.30.450.40">
    <property type="match status" value="1"/>
</dbReference>
<dbReference type="InterPro" id="IPR013656">
    <property type="entry name" value="PAS_4"/>
</dbReference>
<dbReference type="PANTHER" id="PTHR43047:SF72">
    <property type="entry name" value="OSMOSENSING HISTIDINE PROTEIN KINASE SLN1"/>
    <property type="match status" value="1"/>
</dbReference>
<dbReference type="NCBIfam" id="TIGR00229">
    <property type="entry name" value="sensory_box"/>
    <property type="match status" value="2"/>
</dbReference>
<dbReference type="CDD" id="cd17580">
    <property type="entry name" value="REC_2_DhkD-like"/>
    <property type="match status" value="1"/>
</dbReference>
<comment type="catalytic activity">
    <reaction evidence="1">
        <text>ATP + protein L-histidine = ADP + protein N-phospho-L-histidine.</text>
        <dbReference type="EC" id="2.7.13.3"/>
    </reaction>
</comment>
<gene>
    <name evidence="11" type="ORF">HAV22_26955</name>
</gene>
<dbReference type="SMART" id="SM00086">
    <property type="entry name" value="PAC"/>
    <property type="match status" value="2"/>
</dbReference>
<proteinExistence type="predicted"/>
<dbReference type="InterPro" id="IPR005467">
    <property type="entry name" value="His_kinase_dom"/>
</dbReference>
<feature type="domain" description="Histidine kinase" evidence="7">
    <location>
        <begin position="500"/>
        <end position="717"/>
    </location>
</feature>
<dbReference type="Pfam" id="PF00072">
    <property type="entry name" value="Response_reg"/>
    <property type="match status" value="1"/>
</dbReference>
<dbReference type="Gene3D" id="1.10.287.130">
    <property type="match status" value="1"/>
</dbReference>
<dbReference type="SUPFAM" id="SSF55785">
    <property type="entry name" value="PYP-like sensor domain (PAS domain)"/>
    <property type="match status" value="2"/>
</dbReference>
<dbReference type="Gene3D" id="3.30.565.10">
    <property type="entry name" value="Histidine kinase-like ATPase, C-terminal domain"/>
    <property type="match status" value="1"/>
</dbReference>
<name>A0ABX0PJA3_9BURK</name>
<dbReference type="PROSITE" id="PS50110">
    <property type="entry name" value="RESPONSE_REGULATORY"/>
    <property type="match status" value="1"/>
</dbReference>
<dbReference type="CDD" id="cd00130">
    <property type="entry name" value="PAS"/>
    <property type="match status" value="2"/>
</dbReference>
<dbReference type="SMART" id="SM00448">
    <property type="entry name" value="REC"/>
    <property type="match status" value="1"/>
</dbReference>
<dbReference type="SMART" id="SM00388">
    <property type="entry name" value="HisKA"/>
    <property type="match status" value="1"/>
</dbReference>
<dbReference type="InterPro" id="IPR001789">
    <property type="entry name" value="Sig_transdc_resp-reg_receiver"/>
</dbReference>
<dbReference type="RefSeq" id="WP_166863699.1">
    <property type="nucleotide sequence ID" value="NZ_JAAQOM010000021.1"/>
</dbReference>
<keyword evidence="5" id="KW-0418">Kinase</keyword>